<keyword evidence="8" id="KW-0325">Glycoprotein</keyword>
<dbReference type="InterPro" id="IPR001314">
    <property type="entry name" value="Peptidase_S1A"/>
</dbReference>
<dbReference type="Pfam" id="PF00058">
    <property type="entry name" value="Ldl_recept_b"/>
    <property type="match status" value="2"/>
</dbReference>
<evidence type="ECO:0000256" key="12">
    <source>
        <dbReference type="SAM" id="SignalP"/>
    </source>
</evidence>
<dbReference type="FunFam" id="2.120.10.30:FF:000241">
    <property type="entry name" value="Low-density lipoprotein receptor-related protein 6"/>
    <property type="match status" value="1"/>
</dbReference>
<evidence type="ECO:0000256" key="7">
    <source>
        <dbReference type="ARBA" id="ARBA00023157"/>
    </source>
</evidence>
<dbReference type="InterPro" id="IPR001254">
    <property type="entry name" value="Trypsin_dom"/>
</dbReference>
<dbReference type="Gene3D" id="2.60.40.10">
    <property type="entry name" value="Immunoglobulins"/>
    <property type="match status" value="1"/>
</dbReference>
<name>A0AAD9Q4C1_ACRCE</name>
<dbReference type="PROSITE" id="PS00135">
    <property type="entry name" value="TRYPSIN_SER"/>
    <property type="match status" value="1"/>
</dbReference>
<evidence type="ECO:0000256" key="6">
    <source>
        <dbReference type="ARBA" id="ARBA00022825"/>
    </source>
</evidence>
<organism evidence="16 17">
    <name type="scientific">Acropora cervicornis</name>
    <name type="common">Staghorn coral</name>
    <dbReference type="NCBI Taxonomy" id="6130"/>
    <lineage>
        <taxon>Eukaryota</taxon>
        <taxon>Metazoa</taxon>
        <taxon>Cnidaria</taxon>
        <taxon>Anthozoa</taxon>
        <taxon>Hexacorallia</taxon>
        <taxon>Scleractinia</taxon>
        <taxon>Astrocoeniina</taxon>
        <taxon>Acroporidae</taxon>
        <taxon>Acropora</taxon>
    </lineage>
</organism>
<dbReference type="SUPFAM" id="SSF63825">
    <property type="entry name" value="YWTD domain"/>
    <property type="match status" value="1"/>
</dbReference>
<evidence type="ECO:0000259" key="13">
    <source>
        <dbReference type="PROSITE" id="PS50240"/>
    </source>
</evidence>
<dbReference type="InterPro" id="IPR003599">
    <property type="entry name" value="Ig_sub"/>
</dbReference>
<dbReference type="Pfam" id="PF00084">
    <property type="entry name" value="Sushi"/>
    <property type="match status" value="1"/>
</dbReference>
<evidence type="ECO:0000259" key="15">
    <source>
        <dbReference type="PROSITE" id="PS50923"/>
    </source>
</evidence>
<keyword evidence="9" id="KW-0768">Sushi</keyword>
<dbReference type="InterPro" id="IPR007110">
    <property type="entry name" value="Ig-like_dom"/>
</dbReference>
<feature type="chain" id="PRO_5042069107" evidence="12">
    <location>
        <begin position="22"/>
        <end position="1363"/>
    </location>
</feature>
<dbReference type="InterPro" id="IPR036179">
    <property type="entry name" value="Ig-like_dom_sf"/>
</dbReference>
<dbReference type="InterPro" id="IPR000033">
    <property type="entry name" value="LDLR_classB_rpt"/>
</dbReference>
<keyword evidence="4" id="KW-0677">Repeat</keyword>
<dbReference type="PRINTS" id="PR00722">
    <property type="entry name" value="CHYMOTRYPSIN"/>
</dbReference>
<dbReference type="InterPro" id="IPR011042">
    <property type="entry name" value="6-blade_b-propeller_TolB-like"/>
</dbReference>
<dbReference type="InterPro" id="IPR009003">
    <property type="entry name" value="Peptidase_S1_PA"/>
</dbReference>
<dbReference type="PANTHER" id="PTHR24252:SF7">
    <property type="entry name" value="HYALIN"/>
    <property type="match status" value="1"/>
</dbReference>
<keyword evidence="17" id="KW-1185">Reference proteome</keyword>
<feature type="repeat" description="LDL-receptor class B" evidence="10">
    <location>
        <begin position="766"/>
        <end position="807"/>
    </location>
</feature>
<feature type="repeat" description="LDL-receptor class B" evidence="10">
    <location>
        <begin position="859"/>
        <end position="902"/>
    </location>
</feature>
<reference evidence="16" key="2">
    <citation type="journal article" date="2023" name="Science">
        <title>Genomic signatures of disease resistance in endangered staghorn corals.</title>
        <authorList>
            <person name="Vollmer S.V."/>
            <person name="Selwyn J.D."/>
            <person name="Despard B.A."/>
            <person name="Roesel C.L."/>
        </authorList>
    </citation>
    <scope>NUCLEOTIDE SEQUENCE</scope>
    <source>
        <strain evidence="16">K2</strain>
    </source>
</reference>
<dbReference type="Pfam" id="PF07679">
    <property type="entry name" value="I-set"/>
    <property type="match status" value="1"/>
</dbReference>
<dbReference type="InterPro" id="IPR043504">
    <property type="entry name" value="Peptidase_S1_PA_chymotrypsin"/>
</dbReference>
<evidence type="ECO:0000256" key="4">
    <source>
        <dbReference type="ARBA" id="ARBA00022737"/>
    </source>
</evidence>
<dbReference type="Gene3D" id="2.10.70.10">
    <property type="entry name" value="Complement Module, domain 1"/>
    <property type="match status" value="1"/>
</dbReference>
<dbReference type="InterPro" id="IPR013783">
    <property type="entry name" value="Ig-like_fold"/>
</dbReference>
<keyword evidence="2 11" id="KW-0645">Protease</keyword>
<keyword evidence="6 11" id="KW-0720">Serine protease</keyword>
<dbReference type="PROSITE" id="PS50923">
    <property type="entry name" value="SUSHI"/>
    <property type="match status" value="1"/>
</dbReference>
<evidence type="ECO:0000259" key="14">
    <source>
        <dbReference type="PROSITE" id="PS50835"/>
    </source>
</evidence>
<evidence type="ECO:0000256" key="5">
    <source>
        <dbReference type="ARBA" id="ARBA00022801"/>
    </source>
</evidence>
<dbReference type="SUPFAM" id="SSF57535">
    <property type="entry name" value="Complement control module/SCR domain"/>
    <property type="match status" value="1"/>
</dbReference>
<dbReference type="SMART" id="SM00020">
    <property type="entry name" value="Tryp_SPc"/>
    <property type="match status" value="1"/>
</dbReference>
<feature type="signal peptide" evidence="12">
    <location>
        <begin position="1"/>
        <end position="21"/>
    </location>
</feature>
<reference evidence="16" key="1">
    <citation type="journal article" date="2023" name="G3 (Bethesda)">
        <title>Whole genome assembly and annotation of the endangered Caribbean coral Acropora cervicornis.</title>
        <authorList>
            <person name="Selwyn J.D."/>
            <person name="Vollmer S.V."/>
        </authorList>
    </citation>
    <scope>NUCLEOTIDE SEQUENCE</scope>
    <source>
        <strain evidence="16">K2</strain>
    </source>
</reference>
<evidence type="ECO:0000313" key="16">
    <source>
        <dbReference type="EMBL" id="KAK2554304.1"/>
    </source>
</evidence>
<dbReference type="PROSITE" id="PS50240">
    <property type="entry name" value="TRYPSIN_DOM"/>
    <property type="match status" value="1"/>
</dbReference>
<dbReference type="GO" id="GO:0004252">
    <property type="term" value="F:serine-type endopeptidase activity"/>
    <property type="evidence" value="ECO:0007669"/>
    <property type="project" value="InterPro"/>
</dbReference>
<evidence type="ECO:0000256" key="2">
    <source>
        <dbReference type="ARBA" id="ARBA00022670"/>
    </source>
</evidence>
<dbReference type="InterPro" id="IPR013098">
    <property type="entry name" value="Ig_I-set"/>
</dbReference>
<dbReference type="CDD" id="cd00033">
    <property type="entry name" value="CCP"/>
    <property type="match status" value="1"/>
</dbReference>
<dbReference type="SMART" id="SM00409">
    <property type="entry name" value="IG"/>
    <property type="match status" value="1"/>
</dbReference>
<dbReference type="InterPro" id="IPR035976">
    <property type="entry name" value="Sushi/SCR/CCP_sf"/>
</dbReference>
<feature type="domain" description="Sushi" evidence="15">
    <location>
        <begin position="947"/>
        <end position="1009"/>
    </location>
</feature>
<keyword evidence="3 12" id="KW-0732">Signal</keyword>
<dbReference type="Gene3D" id="2.120.10.30">
    <property type="entry name" value="TolB, C-terminal domain"/>
    <property type="match status" value="1"/>
</dbReference>
<dbReference type="SMART" id="SM00135">
    <property type="entry name" value="LY"/>
    <property type="match status" value="5"/>
</dbReference>
<sequence length="1363" mass="152128">MEKSWMLLFTFLLPVVPSSVAVDDNIQVINNYDLGDIQIDDQLSGVQFDGPSEKVSAFKADLSRHTTTRVRRQTSSTVESSRKVQGVTAKQDCDGILLQWDRVSLPFSPNRRTLNEKFGYFNIYRSFHHFDDVTGMTPFVSGNMDATLQHPETHSFKDFYPPFDTRLYYAVTLVNGEGQEHKVVDTKEIVFVGSLEKSGTLFKVVPGFLHSLGEVLHHDTAYNPSRNEYLITFDFDVDNDSQPDQLYALRFDVSGNVVDRKILNFTANIGGKAGNQGWPSVAYNIKKGEYFIAFQFRSGVAQYFSNKFIIISQRVRSAQTERAAGPSLLLKANENGKPTNWIDSMKPLIKYNRVTGGYVGASVIDGGRKEVAALFVDLNGNVLKTELVCSFKGDASEPNIFFDSKRKEFYFTCTVARGGIADADFTLRSGLTMIVSTKKDAKGNHAANTVTGATKNFIGYTNKRLAKTTGYYNELTDRLILFWEDSDRGRHFLQTASILLTRQRYIRDVKPYSCLESKQVTSPAAVYFPKNHNHYLLWNEPIDGSWAIGGELLQGNLRVKMARKQENPKVLYNSQAEISLVSWQEAGFVLARQITSARPLCNPVCSSGKTCAVQDTCVSNSGVLPCHGMTPVRNLFTGRDYSCRRGKASSLCPAHSYCHIAPAGGFSKCCPSTLPSYSVLVATTTSMWQFFMDTKQNEATFKKVQIGAASMLVALDYNPADKRVYWSDVAANKIYRMSLSGHGEVQTLHWHNIGVVDGLTVESEDDYIYWTDVSNQRIERSSLDGKDRKEILSRLGKPRAIVLYKEARLLVAMNRLMYWTDWGSPPKIERASLDGDNRQTIVEGELKWPNGLVIDSASRRLYWADAALDKIEISNLEGQGRRKLLSAPYVHHPYSLAILNNRLFWSDWETSGIHSVDKNTGDNVITVAQGLKRPTGFVVFEANPPAVYCDDPGPPASGKRFPEPSESKNYPQGETIRYTCALNHELIGAVTRTCQSGGKWSNKAPECLARPRFDLVPRNKTIKVGERVTLFCSSETKNTEITWYKDGEKVSGDNMRQSKDLLLIYFAYREDGGWYVCNATNRAGTKLALAYLKVHGFDGLNEDCGKPVHSSRARIIGGRKVEAGTRPWQASLWKKSTKKHFCGGSLISDRWVVTAAHCVSGPDNLNTEIRLGKLHTNKPDRGKEQIVEPHGIFIHPYYSVETFDNDVALIQLSRRVTYTDYVRPICLPMHKTDADENLLKQGKIAVISGWGKKRNNATQDVSKRLREAEVPIVNQTLCVQSHSHLITNNMFCAGYPDGKADACQGDSGGPLAIENPLNEHEKRWVLAGIISWGDGCAVAGKYGVYTRVSAVATWIANTIDGSS</sequence>
<feature type="disulfide bond" evidence="9">
    <location>
        <begin position="980"/>
        <end position="1007"/>
    </location>
</feature>
<dbReference type="SUPFAM" id="SSF50494">
    <property type="entry name" value="Trypsin-like serine proteases"/>
    <property type="match status" value="1"/>
</dbReference>
<evidence type="ECO:0000256" key="8">
    <source>
        <dbReference type="ARBA" id="ARBA00023180"/>
    </source>
</evidence>
<dbReference type="PANTHER" id="PTHR24252">
    <property type="entry name" value="ACROSIN-RELATED"/>
    <property type="match status" value="1"/>
</dbReference>
<dbReference type="InterPro" id="IPR033116">
    <property type="entry name" value="TRYPSIN_SER"/>
</dbReference>
<dbReference type="SMART" id="SM00408">
    <property type="entry name" value="IGc2"/>
    <property type="match status" value="1"/>
</dbReference>
<comment type="caution">
    <text evidence="9">Lacks conserved residue(s) required for the propagation of feature annotation.</text>
</comment>
<dbReference type="SUPFAM" id="SSF48726">
    <property type="entry name" value="Immunoglobulin"/>
    <property type="match status" value="1"/>
</dbReference>
<comment type="caution">
    <text evidence="16">The sequence shown here is derived from an EMBL/GenBank/DDBJ whole genome shotgun (WGS) entry which is preliminary data.</text>
</comment>
<feature type="repeat" description="LDL-receptor class B" evidence="10">
    <location>
        <begin position="815"/>
        <end position="858"/>
    </location>
</feature>
<feature type="domain" description="Ig-like" evidence="14">
    <location>
        <begin position="1011"/>
        <end position="1088"/>
    </location>
</feature>
<gene>
    <name evidence="16" type="ORF">P5673_024313</name>
</gene>
<protein>
    <submittedName>
        <fullName evidence="16">Prothrombin</fullName>
    </submittedName>
</protein>
<evidence type="ECO:0000313" key="17">
    <source>
        <dbReference type="Proteomes" id="UP001249851"/>
    </source>
</evidence>
<keyword evidence="7 9" id="KW-1015">Disulfide bond</keyword>
<dbReference type="InterPro" id="IPR003598">
    <property type="entry name" value="Ig_sub2"/>
</dbReference>
<dbReference type="InterPro" id="IPR018114">
    <property type="entry name" value="TRYPSIN_HIS"/>
</dbReference>
<dbReference type="Pfam" id="PF00089">
    <property type="entry name" value="Trypsin"/>
    <property type="match status" value="1"/>
</dbReference>
<evidence type="ECO:0000256" key="9">
    <source>
        <dbReference type="PROSITE-ProRule" id="PRU00302"/>
    </source>
</evidence>
<evidence type="ECO:0000256" key="11">
    <source>
        <dbReference type="RuleBase" id="RU363034"/>
    </source>
</evidence>
<dbReference type="Gene3D" id="2.40.10.10">
    <property type="entry name" value="Trypsin-like serine proteases"/>
    <property type="match status" value="2"/>
</dbReference>
<evidence type="ECO:0000256" key="1">
    <source>
        <dbReference type="ARBA" id="ARBA00022536"/>
    </source>
</evidence>
<keyword evidence="5 11" id="KW-0378">Hydrolase</keyword>
<accession>A0AAD9Q4C1</accession>
<dbReference type="CDD" id="cd00190">
    <property type="entry name" value="Tryp_SPc"/>
    <property type="match status" value="1"/>
</dbReference>
<dbReference type="EMBL" id="JARQWQ010000071">
    <property type="protein sequence ID" value="KAK2554304.1"/>
    <property type="molecule type" value="Genomic_DNA"/>
</dbReference>
<proteinExistence type="predicted"/>
<dbReference type="PROSITE" id="PS00134">
    <property type="entry name" value="TRYPSIN_HIS"/>
    <property type="match status" value="1"/>
</dbReference>
<dbReference type="PROSITE" id="PS51120">
    <property type="entry name" value="LDLRB"/>
    <property type="match status" value="3"/>
</dbReference>
<dbReference type="SMART" id="SM00032">
    <property type="entry name" value="CCP"/>
    <property type="match status" value="1"/>
</dbReference>
<dbReference type="FunFam" id="2.40.10.10:FF:000120">
    <property type="entry name" value="Putative serine protease"/>
    <property type="match status" value="1"/>
</dbReference>
<dbReference type="GO" id="GO:0006508">
    <property type="term" value="P:proteolysis"/>
    <property type="evidence" value="ECO:0007669"/>
    <property type="project" value="UniProtKB-KW"/>
</dbReference>
<feature type="domain" description="Peptidase S1" evidence="13">
    <location>
        <begin position="1115"/>
        <end position="1360"/>
    </location>
</feature>
<dbReference type="Proteomes" id="UP001249851">
    <property type="component" value="Unassembled WGS sequence"/>
</dbReference>
<evidence type="ECO:0000256" key="3">
    <source>
        <dbReference type="ARBA" id="ARBA00022729"/>
    </source>
</evidence>
<evidence type="ECO:0000256" key="10">
    <source>
        <dbReference type="PROSITE-ProRule" id="PRU00461"/>
    </source>
</evidence>
<keyword evidence="1" id="KW-0245">EGF-like domain</keyword>
<dbReference type="InterPro" id="IPR000436">
    <property type="entry name" value="Sushi_SCR_CCP_dom"/>
</dbReference>
<dbReference type="PROSITE" id="PS50835">
    <property type="entry name" value="IG_LIKE"/>
    <property type="match status" value="1"/>
</dbReference>